<gene>
    <name evidence="2" type="ORF">BDV36DRAFT_292048</name>
</gene>
<evidence type="ECO:0000313" key="2">
    <source>
        <dbReference type="EMBL" id="KAE8421665.1"/>
    </source>
</evidence>
<protein>
    <submittedName>
        <fullName evidence="2">Uncharacterized protein</fullName>
    </submittedName>
</protein>
<proteinExistence type="predicted"/>
<dbReference type="EMBL" id="ML735699">
    <property type="protein sequence ID" value="KAE8421665.1"/>
    <property type="molecule type" value="Genomic_DNA"/>
</dbReference>
<dbReference type="Proteomes" id="UP000325395">
    <property type="component" value="Unassembled WGS sequence"/>
</dbReference>
<sequence length="414" mass="45689">MTILSPEPGSTSKVRIGYVLATLAPNSISNSWPKRDREKTGTLHMASVSSLGLKNNLRFPNAGGQELTSPGPLRRIQQLVLVSHHALHPGSAVALGPSKIRRHFQLPTQHVSIPSIPGTVMVGKAGHHILFILPRWRWTNNRFPNHRLSHRRLDTMSDIILRRPQRKGFISPEFRHLNIFARHIQVCFRADSIPEALYSSSIPYSFPNSHIAGSPPTIAEHSFTSSPPSYLVNHQEYYYSHAPSLSSNPSSLAHRQAQTQNSKSASSASDRNRNVGITDAMAVNFQRLAIYSVIKGKSQAWLPKQNAPAVVQYLREQQLEIFMSLKGNVKVEGGKRRASDDCARGGMDSPSNPSDLLLQQYCSTRSTTLPVSKSLSNDCSETSSSLDTLPGAEFGAMGSLEQGTNFRILLMTRI</sequence>
<feature type="region of interest" description="Disordered" evidence="1">
    <location>
        <begin position="248"/>
        <end position="273"/>
    </location>
</feature>
<feature type="compositionally biased region" description="Polar residues" evidence="1">
    <location>
        <begin position="256"/>
        <end position="269"/>
    </location>
</feature>
<organism evidence="2 3">
    <name type="scientific">Aspergillus pseudocaelatus</name>
    <dbReference type="NCBI Taxonomy" id="1825620"/>
    <lineage>
        <taxon>Eukaryota</taxon>
        <taxon>Fungi</taxon>
        <taxon>Dikarya</taxon>
        <taxon>Ascomycota</taxon>
        <taxon>Pezizomycotina</taxon>
        <taxon>Eurotiomycetes</taxon>
        <taxon>Eurotiomycetidae</taxon>
        <taxon>Eurotiales</taxon>
        <taxon>Aspergillaceae</taxon>
        <taxon>Aspergillus</taxon>
        <taxon>Aspergillus subgen. Circumdati</taxon>
    </lineage>
</organism>
<accession>A0ABQ6WX40</accession>
<name>A0ABQ6WX40_9EURO</name>
<evidence type="ECO:0000313" key="3">
    <source>
        <dbReference type="Proteomes" id="UP000325395"/>
    </source>
</evidence>
<reference evidence="2 3" key="1">
    <citation type="submission" date="2019-04" db="EMBL/GenBank/DDBJ databases">
        <authorList>
            <consortium name="DOE Joint Genome Institute"/>
            <person name="Mondo S."/>
            <person name="Kjaerbolling I."/>
            <person name="Vesth T."/>
            <person name="Frisvad J.C."/>
            <person name="Nybo J.L."/>
            <person name="Theobald S."/>
            <person name="Kildgaard S."/>
            <person name="Isbrandt T."/>
            <person name="Kuo A."/>
            <person name="Sato A."/>
            <person name="Lyhne E.K."/>
            <person name="Kogle M.E."/>
            <person name="Wiebenga A."/>
            <person name="Kun R.S."/>
            <person name="Lubbers R.J."/>
            <person name="Makela M.R."/>
            <person name="Barry K."/>
            <person name="Chovatia M."/>
            <person name="Clum A."/>
            <person name="Daum C."/>
            <person name="Haridas S."/>
            <person name="He G."/>
            <person name="LaButti K."/>
            <person name="Lipzen A."/>
            <person name="Riley R."/>
            <person name="Salamov A."/>
            <person name="Simmons B.A."/>
            <person name="Magnuson J.K."/>
            <person name="Henrissat B."/>
            <person name="Mortensen U.H."/>
            <person name="Larsen T.O."/>
            <person name="Devries R.P."/>
            <person name="Grigoriev I.V."/>
            <person name="Machida M."/>
            <person name="Baker S.E."/>
            <person name="Andersen M.R."/>
            <person name="Cantor M.N."/>
            <person name="Hua S.X."/>
        </authorList>
    </citation>
    <scope>NUCLEOTIDE SEQUENCE [LARGE SCALE GENOMIC DNA]</scope>
    <source>
        <strain evidence="2 3">CBS 117616</strain>
    </source>
</reference>
<evidence type="ECO:0000256" key="1">
    <source>
        <dbReference type="SAM" id="MobiDB-lite"/>
    </source>
</evidence>
<keyword evidence="3" id="KW-1185">Reference proteome</keyword>